<dbReference type="OrthoDB" id="5196541at2"/>
<dbReference type="RefSeq" id="WP_130485082.1">
    <property type="nucleotide sequence ID" value="NZ_SGWW01000002.1"/>
</dbReference>
<evidence type="ECO:0000313" key="3">
    <source>
        <dbReference type="Proteomes" id="UP000293519"/>
    </source>
</evidence>
<dbReference type="InterPro" id="IPR029062">
    <property type="entry name" value="Class_I_gatase-like"/>
</dbReference>
<reference evidence="2 3" key="1">
    <citation type="journal article" date="2015" name="Stand. Genomic Sci.">
        <title>Genomic Encyclopedia of Bacterial and Archaeal Type Strains, Phase III: the genomes of soil and plant-associated and newly described type strains.</title>
        <authorList>
            <person name="Whitman W.B."/>
            <person name="Woyke T."/>
            <person name="Klenk H.P."/>
            <person name="Zhou Y."/>
            <person name="Lilburn T.G."/>
            <person name="Beck B.J."/>
            <person name="De Vos P."/>
            <person name="Vandamme P."/>
            <person name="Eisen J.A."/>
            <person name="Garrity G."/>
            <person name="Hugenholtz P."/>
            <person name="Kyrpides N.C."/>
        </authorList>
    </citation>
    <scope>NUCLEOTIDE SEQUENCE [LARGE SCALE GENOMIC DNA]</scope>
    <source>
        <strain evidence="2 3">CV2</strain>
    </source>
</reference>
<protein>
    <submittedName>
        <fullName evidence="2">GMP synthase-like glutamine amidotransferase</fullName>
    </submittedName>
</protein>
<organism evidence="2 3">
    <name type="scientific">Microcella putealis</name>
    <dbReference type="NCBI Taxonomy" id="337005"/>
    <lineage>
        <taxon>Bacteria</taxon>
        <taxon>Bacillati</taxon>
        <taxon>Actinomycetota</taxon>
        <taxon>Actinomycetes</taxon>
        <taxon>Micrococcales</taxon>
        <taxon>Microbacteriaceae</taxon>
        <taxon>Microcella</taxon>
    </lineage>
</organism>
<evidence type="ECO:0000259" key="1">
    <source>
        <dbReference type="Pfam" id="PF00117"/>
    </source>
</evidence>
<sequence length="254" mass="27719">MRALFIQHDHVSPLGPVGERFAHHGFDIDTVQVVDEAQFGSPNVPFAFPDAGDYDVIVPLGAPWGAWDDACIGAWLVPEIEWMRDAVTRDIPVFGICFGGQLIARAMGGSVAPAPKGEIGWTAIWSDRPSLVGQGPWFQFHYDRWVVPPGAVEIARNPVASQAFTIRRSLAVQFHPELDAAGLKGWLDWGGAAKVDADGQDPAVMLAQTVAEQDAARERTFALVDAFLTQVAELPTRAWAPRAERYLRPTAQRG</sequence>
<accession>A0A4Q7LS45</accession>
<dbReference type="InterPro" id="IPR044992">
    <property type="entry name" value="ChyE-like"/>
</dbReference>
<proteinExistence type="predicted"/>
<dbReference type="GO" id="GO:0016740">
    <property type="term" value="F:transferase activity"/>
    <property type="evidence" value="ECO:0007669"/>
    <property type="project" value="UniProtKB-KW"/>
</dbReference>
<dbReference type="AlphaFoldDB" id="A0A4Q7LS45"/>
<name>A0A4Q7LS45_9MICO</name>
<dbReference type="Pfam" id="PF00117">
    <property type="entry name" value="GATase"/>
    <property type="match status" value="1"/>
</dbReference>
<dbReference type="PANTHER" id="PTHR42695:SF5">
    <property type="entry name" value="GLUTAMINE AMIDOTRANSFERASE YLR126C-RELATED"/>
    <property type="match status" value="1"/>
</dbReference>
<keyword evidence="2" id="KW-0808">Transferase</keyword>
<keyword evidence="3" id="KW-1185">Reference proteome</keyword>
<dbReference type="GO" id="GO:0005829">
    <property type="term" value="C:cytosol"/>
    <property type="evidence" value="ECO:0007669"/>
    <property type="project" value="TreeGrafter"/>
</dbReference>
<dbReference type="SUPFAM" id="SSF52317">
    <property type="entry name" value="Class I glutamine amidotransferase-like"/>
    <property type="match status" value="1"/>
</dbReference>
<comment type="caution">
    <text evidence="2">The sequence shown here is derived from an EMBL/GenBank/DDBJ whole genome shotgun (WGS) entry which is preliminary data.</text>
</comment>
<dbReference type="Gene3D" id="3.40.50.880">
    <property type="match status" value="1"/>
</dbReference>
<feature type="domain" description="Glutamine amidotransferase" evidence="1">
    <location>
        <begin position="79"/>
        <end position="178"/>
    </location>
</feature>
<keyword evidence="2" id="KW-0315">Glutamine amidotransferase</keyword>
<dbReference type="InterPro" id="IPR017926">
    <property type="entry name" value="GATASE"/>
</dbReference>
<dbReference type="PROSITE" id="PS51273">
    <property type="entry name" value="GATASE_TYPE_1"/>
    <property type="match status" value="1"/>
</dbReference>
<gene>
    <name evidence="2" type="ORF">EV141_1237</name>
</gene>
<evidence type="ECO:0000313" key="2">
    <source>
        <dbReference type="EMBL" id="RZS57524.1"/>
    </source>
</evidence>
<dbReference type="CDD" id="cd01741">
    <property type="entry name" value="GATase1_1"/>
    <property type="match status" value="1"/>
</dbReference>
<dbReference type="Proteomes" id="UP000293519">
    <property type="component" value="Unassembled WGS sequence"/>
</dbReference>
<dbReference type="EMBL" id="SGWW01000002">
    <property type="protein sequence ID" value="RZS57524.1"/>
    <property type="molecule type" value="Genomic_DNA"/>
</dbReference>
<dbReference type="PANTHER" id="PTHR42695">
    <property type="entry name" value="GLUTAMINE AMIDOTRANSFERASE YLR126C-RELATED"/>
    <property type="match status" value="1"/>
</dbReference>